<feature type="non-terminal residue" evidence="1">
    <location>
        <position position="68"/>
    </location>
</feature>
<sequence>EEGVDLEMTDDLIEIKHAQASESSTPDKDKLNQFPLLQWMKISVTQTEKKTTPTMKMQDTFVVYLIET</sequence>
<organism evidence="1">
    <name type="scientific">Arion vulgaris</name>
    <dbReference type="NCBI Taxonomy" id="1028688"/>
    <lineage>
        <taxon>Eukaryota</taxon>
        <taxon>Metazoa</taxon>
        <taxon>Spiralia</taxon>
        <taxon>Lophotrochozoa</taxon>
        <taxon>Mollusca</taxon>
        <taxon>Gastropoda</taxon>
        <taxon>Heterobranchia</taxon>
        <taxon>Euthyneura</taxon>
        <taxon>Panpulmonata</taxon>
        <taxon>Eupulmonata</taxon>
        <taxon>Stylommatophora</taxon>
        <taxon>Helicina</taxon>
        <taxon>Arionoidea</taxon>
        <taxon>Arionidae</taxon>
        <taxon>Arion</taxon>
    </lineage>
</organism>
<dbReference type="EMBL" id="HACG01052612">
    <property type="protein sequence ID" value="CEK99483.1"/>
    <property type="molecule type" value="Transcribed_RNA"/>
</dbReference>
<name>A0A0B7C2R3_9EUPU</name>
<dbReference type="AlphaFoldDB" id="A0A0B7C2R3"/>
<feature type="non-terminal residue" evidence="1">
    <location>
        <position position="1"/>
    </location>
</feature>
<accession>A0A0B7C2R3</accession>
<gene>
    <name evidence="1" type="primary">ORF221361</name>
</gene>
<proteinExistence type="predicted"/>
<reference evidence="1" key="1">
    <citation type="submission" date="2014-12" db="EMBL/GenBank/DDBJ databases">
        <title>Insight into the proteome of Arion vulgaris.</title>
        <authorList>
            <person name="Aradska J."/>
            <person name="Bulat T."/>
            <person name="Smidak R."/>
            <person name="Sarate P."/>
            <person name="Gangsoo J."/>
            <person name="Sialana F."/>
            <person name="Bilban M."/>
            <person name="Lubec G."/>
        </authorList>
    </citation>
    <scope>NUCLEOTIDE SEQUENCE</scope>
    <source>
        <tissue evidence="1">Skin</tissue>
    </source>
</reference>
<protein>
    <submittedName>
        <fullName evidence="1">Uncharacterized protein</fullName>
    </submittedName>
</protein>
<evidence type="ECO:0000313" key="1">
    <source>
        <dbReference type="EMBL" id="CEK99483.1"/>
    </source>
</evidence>